<name>A0A4R2J1E2_9PSEU</name>
<evidence type="ECO:0000313" key="1">
    <source>
        <dbReference type="EMBL" id="TCO50626.1"/>
    </source>
</evidence>
<dbReference type="RefSeq" id="WP_243727443.1">
    <property type="nucleotide sequence ID" value="NZ_SLWS01000013.1"/>
</dbReference>
<reference evidence="1 2" key="1">
    <citation type="submission" date="2019-03" db="EMBL/GenBank/DDBJ databases">
        <title>Genomic Encyclopedia of Type Strains, Phase IV (KMG-IV): sequencing the most valuable type-strain genomes for metagenomic binning, comparative biology and taxonomic classification.</title>
        <authorList>
            <person name="Goeker M."/>
        </authorList>
    </citation>
    <scope>NUCLEOTIDE SEQUENCE [LARGE SCALE GENOMIC DNA]</scope>
    <source>
        <strain evidence="1 2">DSM 45934</strain>
    </source>
</reference>
<keyword evidence="2" id="KW-1185">Reference proteome</keyword>
<sequence length="158" mass="17347">MTSPDEPMDELDTAVLAGVRDMWTAVDPMPSALVDQIKFAVELENVDLEVMRLTELSEPALARGDEQSRLITFDSESLTIMVSIRQNQDGTIRVDGWLTPAGCHPIELRTERTDGTQMATVSDEDGRFVLDTVQPGFAQLVVRPDGTTRTVTTPAISL</sequence>
<accession>A0A4R2J1E2</accession>
<evidence type="ECO:0008006" key="3">
    <source>
        <dbReference type="Google" id="ProtNLM"/>
    </source>
</evidence>
<dbReference type="GO" id="GO:0030246">
    <property type="term" value="F:carbohydrate binding"/>
    <property type="evidence" value="ECO:0007669"/>
    <property type="project" value="InterPro"/>
</dbReference>
<dbReference type="AlphaFoldDB" id="A0A4R2J1E2"/>
<protein>
    <recommendedName>
        <fullName evidence="3">Carboxypeptidase family protein</fullName>
    </recommendedName>
</protein>
<dbReference type="EMBL" id="SLWS01000013">
    <property type="protein sequence ID" value="TCO50626.1"/>
    <property type="molecule type" value="Genomic_DNA"/>
</dbReference>
<comment type="caution">
    <text evidence="1">The sequence shown here is derived from an EMBL/GenBank/DDBJ whole genome shotgun (WGS) entry which is preliminary data.</text>
</comment>
<evidence type="ECO:0000313" key="2">
    <source>
        <dbReference type="Proteomes" id="UP000295680"/>
    </source>
</evidence>
<dbReference type="InterPro" id="IPR013784">
    <property type="entry name" value="Carb-bd-like_fold"/>
</dbReference>
<gene>
    <name evidence="1" type="ORF">EV192_1133</name>
</gene>
<proteinExistence type="predicted"/>
<organism evidence="1 2">
    <name type="scientific">Actinocrispum wychmicini</name>
    <dbReference type="NCBI Taxonomy" id="1213861"/>
    <lineage>
        <taxon>Bacteria</taxon>
        <taxon>Bacillati</taxon>
        <taxon>Actinomycetota</taxon>
        <taxon>Actinomycetes</taxon>
        <taxon>Pseudonocardiales</taxon>
        <taxon>Pseudonocardiaceae</taxon>
        <taxon>Actinocrispum</taxon>
    </lineage>
</organism>
<dbReference type="SUPFAM" id="SSF49452">
    <property type="entry name" value="Starch-binding domain-like"/>
    <property type="match status" value="1"/>
</dbReference>
<dbReference type="Proteomes" id="UP000295680">
    <property type="component" value="Unassembled WGS sequence"/>
</dbReference>